<sequence length="307" mass="32329">MTTPRITPASWAILLTLGLVWGSTFLIIKIALDGMPAFWVAAARVGFAAALMALVWAVQGFRLFDTRVSRRTWGELVFVALFSTAVPFMLLAWGQQHVTSAYAGVTMATMIFVVLPLAHFFVPGEQMKLRSTIGFVIGFLGVMLLMGDQLFTSSGAALEGWGRLAVFGTASCYAVSSIVMRRLPPCDPIGLAAILVIIGAAAVIPAAYLLDGAPPVPDGRTFAALAVLGLIPTAGANVLRVILVRTAGPSFLGLVNYIVPVISAILGAALLGETLPPTLLIALTVILAGMAISQWDALRRVAGRLRG</sequence>
<feature type="transmembrane region" description="Helical" evidence="5">
    <location>
        <begin position="161"/>
        <end position="179"/>
    </location>
</feature>
<feature type="domain" description="EamA" evidence="6">
    <location>
        <begin position="161"/>
        <end position="292"/>
    </location>
</feature>
<accession>A0A845MB02</accession>
<keyword evidence="8" id="KW-1185">Reference proteome</keyword>
<feature type="transmembrane region" description="Helical" evidence="5">
    <location>
        <begin position="129"/>
        <end position="146"/>
    </location>
</feature>
<comment type="subcellular location">
    <subcellularLocation>
        <location evidence="1">Membrane</location>
        <topology evidence="1">Multi-pass membrane protein</topology>
    </subcellularLocation>
</comment>
<dbReference type="InterPro" id="IPR037185">
    <property type="entry name" value="EmrE-like"/>
</dbReference>
<reference evidence="7 8" key="1">
    <citation type="submission" date="2019-12" db="EMBL/GenBank/DDBJ databases">
        <title>Maritimibacter sp. nov. sp. isolated from sea sand.</title>
        <authorList>
            <person name="Kim J."/>
            <person name="Jeong S.E."/>
            <person name="Jung H.S."/>
            <person name="Jeon C.O."/>
        </authorList>
    </citation>
    <scope>NUCLEOTIDE SEQUENCE [LARGE SCALE GENOMIC DNA]</scope>
    <source>
        <strain evidence="7 8">DP07</strain>
    </source>
</reference>
<dbReference type="Pfam" id="PF00892">
    <property type="entry name" value="EamA"/>
    <property type="match status" value="2"/>
</dbReference>
<evidence type="ECO:0000256" key="1">
    <source>
        <dbReference type="ARBA" id="ARBA00004141"/>
    </source>
</evidence>
<dbReference type="EMBL" id="WTUX01000019">
    <property type="protein sequence ID" value="MZR14614.1"/>
    <property type="molecule type" value="Genomic_DNA"/>
</dbReference>
<dbReference type="InterPro" id="IPR050638">
    <property type="entry name" value="AA-Vitamin_Transporters"/>
</dbReference>
<name>A0A845MB02_9RHOB</name>
<evidence type="ECO:0000256" key="2">
    <source>
        <dbReference type="ARBA" id="ARBA00022692"/>
    </source>
</evidence>
<feature type="domain" description="EamA" evidence="6">
    <location>
        <begin position="14"/>
        <end position="146"/>
    </location>
</feature>
<organism evidence="7 8">
    <name type="scientific">Maritimibacter harenae</name>
    <dbReference type="NCBI Taxonomy" id="2606218"/>
    <lineage>
        <taxon>Bacteria</taxon>
        <taxon>Pseudomonadati</taxon>
        <taxon>Pseudomonadota</taxon>
        <taxon>Alphaproteobacteria</taxon>
        <taxon>Rhodobacterales</taxon>
        <taxon>Roseobacteraceae</taxon>
        <taxon>Maritimibacter</taxon>
    </lineage>
</organism>
<keyword evidence="3 5" id="KW-1133">Transmembrane helix</keyword>
<dbReference type="RefSeq" id="WP_161352722.1">
    <property type="nucleotide sequence ID" value="NZ_WTUX01000019.1"/>
</dbReference>
<evidence type="ECO:0000259" key="6">
    <source>
        <dbReference type="Pfam" id="PF00892"/>
    </source>
</evidence>
<feature type="transmembrane region" description="Helical" evidence="5">
    <location>
        <begin position="76"/>
        <end position="95"/>
    </location>
</feature>
<feature type="transmembrane region" description="Helical" evidence="5">
    <location>
        <begin position="191"/>
        <end position="210"/>
    </location>
</feature>
<evidence type="ECO:0000313" key="7">
    <source>
        <dbReference type="EMBL" id="MZR14614.1"/>
    </source>
</evidence>
<feature type="transmembrane region" description="Helical" evidence="5">
    <location>
        <begin position="12"/>
        <end position="32"/>
    </location>
</feature>
<dbReference type="SUPFAM" id="SSF103481">
    <property type="entry name" value="Multidrug resistance efflux transporter EmrE"/>
    <property type="match status" value="2"/>
</dbReference>
<protein>
    <submittedName>
        <fullName evidence="7">EamA family transporter</fullName>
    </submittedName>
</protein>
<evidence type="ECO:0000256" key="5">
    <source>
        <dbReference type="SAM" id="Phobius"/>
    </source>
</evidence>
<feature type="transmembrane region" description="Helical" evidence="5">
    <location>
        <begin position="254"/>
        <end position="272"/>
    </location>
</feature>
<dbReference type="PANTHER" id="PTHR32322">
    <property type="entry name" value="INNER MEMBRANE TRANSPORTER"/>
    <property type="match status" value="1"/>
</dbReference>
<dbReference type="AlphaFoldDB" id="A0A845MB02"/>
<feature type="transmembrane region" description="Helical" evidence="5">
    <location>
        <begin position="101"/>
        <end position="122"/>
    </location>
</feature>
<keyword evidence="2 5" id="KW-0812">Transmembrane</keyword>
<keyword evidence="4 5" id="KW-0472">Membrane</keyword>
<proteinExistence type="predicted"/>
<comment type="caution">
    <text evidence="7">The sequence shown here is derived from an EMBL/GenBank/DDBJ whole genome shotgun (WGS) entry which is preliminary data.</text>
</comment>
<dbReference type="InterPro" id="IPR000620">
    <property type="entry name" value="EamA_dom"/>
</dbReference>
<dbReference type="GO" id="GO:0016020">
    <property type="term" value="C:membrane"/>
    <property type="evidence" value="ECO:0007669"/>
    <property type="project" value="UniProtKB-SubCell"/>
</dbReference>
<dbReference type="PANTHER" id="PTHR32322:SF9">
    <property type="entry name" value="AMINO-ACID METABOLITE EFFLUX PUMP-RELATED"/>
    <property type="match status" value="1"/>
</dbReference>
<evidence type="ECO:0000313" key="8">
    <source>
        <dbReference type="Proteomes" id="UP000467322"/>
    </source>
</evidence>
<feature type="transmembrane region" description="Helical" evidence="5">
    <location>
        <begin position="222"/>
        <end position="242"/>
    </location>
</feature>
<feature type="transmembrane region" description="Helical" evidence="5">
    <location>
        <begin position="38"/>
        <end position="64"/>
    </location>
</feature>
<evidence type="ECO:0000256" key="4">
    <source>
        <dbReference type="ARBA" id="ARBA00023136"/>
    </source>
</evidence>
<evidence type="ECO:0000256" key="3">
    <source>
        <dbReference type="ARBA" id="ARBA00022989"/>
    </source>
</evidence>
<dbReference type="Proteomes" id="UP000467322">
    <property type="component" value="Unassembled WGS sequence"/>
</dbReference>
<feature type="transmembrane region" description="Helical" evidence="5">
    <location>
        <begin position="278"/>
        <end position="298"/>
    </location>
</feature>
<gene>
    <name evidence="7" type="ORF">GQE99_16465</name>
</gene>